<accession>A0ABN3K5Y4</accession>
<evidence type="ECO:0000313" key="2">
    <source>
        <dbReference type="Proteomes" id="UP001501638"/>
    </source>
</evidence>
<name>A0ABN3K5Y4_9ACTN</name>
<dbReference type="EMBL" id="BAAASZ010000024">
    <property type="protein sequence ID" value="GAA2447450.1"/>
    <property type="molecule type" value="Genomic_DNA"/>
</dbReference>
<dbReference type="Proteomes" id="UP001501638">
    <property type="component" value="Unassembled WGS sequence"/>
</dbReference>
<evidence type="ECO:0008006" key="3">
    <source>
        <dbReference type="Google" id="ProtNLM"/>
    </source>
</evidence>
<dbReference type="RefSeq" id="WP_344323726.1">
    <property type="nucleotide sequence ID" value="NZ_BAAASZ010000024.1"/>
</dbReference>
<dbReference type="Gene3D" id="1.10.10.10">
    <property type="entry name" value="Winged helix-like DNA-binding domain superfamily/Winged helix DNA-binding domain"/>
    <property type="match status" value="1"/>
</dbReference>
<organism evidence="1 2">
    <name type="scientific">Streptomyces macrosporus</name>
    <dbReference type="NCBI Taxonomy" id="44032"/>
    <lineage>
        <taxon>Bacteria</taxon>
        <taxon>Bacillati</taxon>
        <taxon>Actinomycetota</taxon>
        <taxon>Actinomycetes</taxon>
        <taxon>Kitasatosporales</taxon>
        <taxon>Streptomycetaceae</taxon>
        <taxon>Streptomyces</taxon>
    </lineage>
</organism>
<comment type="caution">
    <text evidence="1">The sequence shown here is derived from an EMBL/GenBank/DDBJ whole genome shotgun (WGS) entry which is preliminary data.</text>
</comment>
<dbReference type="InterPro" id="IPR036390">
    <property type="entry name" value="WH_DNA-bd_sf"/>
</dbReference>
<dbReference type="InterPro" id="IPR036388">
    <property type="entry name" value="WH-like_DNA-bd_sf"/>
</dbReference>
<dbReference type="SUPFAM" id="SSF46785">
    <property type="entry name" value="Winged helix' DNA-binding domain"/>
    <property type="match status" value="1"/>
</dbReference>
<evidence type="ECO:0000313" key="1">
    <source>
        <dbReference type="EMBL" id="GAA2447450.1"/>
    </source>
</evidence>
<protein>
    <recommendedName>
        <fullName evidence="3">Transcriptional regulator</fullName>
    </recommendedName>
</protein>
<sequence>MEYSHDDAELVRQPIGYWSWAAHKAVVTYIRAGLAEYGISQPQWWVLSQLADAGDDGRTREQVFAVLRGYLDVGGALGPETDALVDRGLVDTGDDGRMRLTSEGRAVHRTCARRQAAMRERIHEGVTDEEYLVTLKVLQRMIHNVGGRAWHH</sequence>
<gene>
    <name evidence="1" type="ORF">GCM10010405_33610</name>
</gene>
<proteinExistence type="predicted"/>
<keyword evidence="2" id="KW-1185">Reference proteome</keyword>
<reference evidence="1 2" key="1">
    <citation type="journal article" date="2019" name="Int. J. Syst. Evol. Microbiol.">
        <title>The Global Catalogue of Microorganisms (GCM) 10K type strain sequencing project: providing services to taxonomists for standard genome sequencing and annotation.</title>
        <authorList>
            <consortium name="The Broad Institute Genomics Platform"/>
            <consortium name="The Broad Institute Genome Sequencing Center for Infectious Disease"/>
            <person name="Wu L."/>
            <person name="Ma J."/>
        </authorList>
    </citation>
    <scope>NUCLEOTIDE SEQUENCE [LARGE SCALE GENOMIC DNA]</scope>
    <source>
        <strain evidence="1 2">JCM 6305</strain>
    </source>
</reference>